<comment type="caution">
    <text evidence="7">The sequence shown here is derived from an EMBL/GenBank/DDBJ whole genome shotgun (WGS) entry which is preliminary data.</text>
</comment>
<keyword evidence="4" id="KW-0411">Iron-sulfur</keyword>
<dbReference type="PANTHER" id="PTHR43105:SF10">
    <property type="entry name" value="NADH-QUINONE OXIDOREDUCTASE SUBUNIT G"/>
    <property type="match status" value="1"/>
</dbReference>
<evidence type="ECO:0000259" key="6">
    <source>
        <dbReference type="PROSITE" id="PS51669"/>
    </source>
</evidence>
<gene>
    <name evidence="7" type="ORF">GCM10010104_58450</name>
</gene>
<dbReference type="Gene3D" id="3.40.228.10">
    <property type="entry name" value="Dimethylsulfoxide Reductase, domain 2"/>
    <property type="match status" value="1"/>
</dbReference>
<sequence length="957" mass="104847">MDTSADRIADVWGSRTPYEPGTPWPSRTDTHLTAGLGEQDVERWVQAASLLHSNGDAMDIAVREGRMVGVRGRAADRVNRGRLGPKDLYGWQANASPDRLTRPLVREDGRLVECDWDTAMDRITTRTRHLLDDKGPGSIGFYTTGQLFLEEYYTLAVLARAGIGTNHLDGNTRLCTATAAEALKETFGCDGQPGSYEDIDHADTVALFGHNMAETQTVLWMRLLDRLEGAAPPRLVCVDPRHTPVARRADVHLAPRAGTNVALLNALLHEIIRTGRTDRAYIDAHTVGFDELAAMVEKCTPGWAAGICDVPAAQIERAAEILGGAELLLSTVLQGVYQSHQATAAAVQVNNLHLIRGMLGRPGCGLLQMNGQPSAENTRESGADGDLPGFRNWQNEEHVAELAAVWNVKPETIPHYAPPTHAMQIFRYAEQGSIGLLWITGTNPVVSLPELSRIRSIVAQERLFVIVQDLFLTETAQLADVVLPAATWGEKTGTLTNADRTVHLAEKAVEPPGEARPDLDILLDFAARMDFRDKDDGPLITWHDPESAFAAWQRCSAGRPCGYTGLSYDRLRGGSGIQWPCTDEAPDGTARLYTDGIDFAHPDVCESYGRDLVTGASVEPVEYRSLNPDGKAVLKAAEYLPPHEDTSPGHPLQLITGRTVYHFHTRTKTARAPELNAAAPDVWAEMSPAEASAQGLADGDLVQITTPRGAVRARLRTTAIRDGMVFLPFHYGYWDTPAGHRPPDDGPGRAANETTVTDWDPVSKQPLFKTGAARPREPSPDRYRGADRHGGERIMSGIGITLRLLHDGERDLEQDLLAAAARHRTDHEFHHVALDIARWSREHATRLADAGRDHGLDLSGPRDHPSPGALAVLRERASETLGRRPDTGLLLLHDLRDLHLAAARNSLHWEMLAQAAQATRDERLLTLAGDCHPQTLRQLRWTNTMVKILAPQLLTSV</sequence>
<dbReference type="InterPro" id="IPR006656">
    <property type="entry name" value="Mopterin_OxRdtase"/>
</dbReference>
<evidence type="ECO:0000313" key="8">
    <source>
        <dbReference type="Proteomes" id="UP001501474"/>
    </source>
</evidence>
<feature type="region of interest" description="Disordered" evidence="5">
    <location>
        <begin position="1"/>
        <end position="24"/>
    </location>
</feature>
<dbReference type="Pfam" id="PF00384">
    <property type="entry name" value="Molybdopterin"/>
    <property type="match status" value="1"/>
</dbReference>
<dbReference type="Pfam" id="PF01568">
    <property type="entry name" value="Molydop_binding"/>
    <property type="match status" value="1"/>
</dbReference>
<dbReference type="CDD" id="cd02754">
    <property type="entry name" value="MopB_Nitrate-R-NapA-like"/>
    <property type="match status" value="1"/>
</dbReference>
<evidence type="ECO:0000256" key="5">
    <source>
        <dbReference type="SAM" id="MobiDB-lite"/>
    </source>
</evidence>
<dbReference type="PROSITE" id="PS51669">
    <property type="entry name" value="4FE4S_MOW_BIS_MGD"/>
    <property type="match status" value="1"/>
</dbReference>
<dbReference type="PANTHER" id="PTHR43105">
    <property type="entry name" value="RESPIRATORY NITRATE REDUCTASE"/>
    <property type="match status" value="1"/>
</dbReference>
<dbReference type="Gene3D" id="2.40.40.20">
    <property type="match status" value="1"/>
</dbReference>
<evidence type="ECO:0000256" key="3">
    <source>
        <dbReference type="ARBA" id="ARBA00023004"/>
    </source>
</evidence>
<dbReference type="InterPro" id="IPR009010">
    <property type="entry name" value="Asp_de-COase-like_dom_sf"/>
</dbReference>
<dbReference type="InterPro" id="IPR006657">
    <property type="entry name" value="MoPterin_dinucl-bd_dom"/>
</dbReference>
<keyword evidence="8" id="KW-1185">Reference proteome</keyword>
<feature type="compositionally biased region" description="Basic and acidic residues" evidence="5">
    <location>
        <begin position="774"/>
        <end position="790"/>
    </location>
</feature>
<dbReference type="PROSITE" id="PS00490">
    <property type="entry name" value="MOLYBDOPTERIN_PROK_2"/>
    <property type="match status" value="1"/>
</dbReference>
<accession>A0ABP5RCE8</accession>
<dbReference type="CDD" id="cd00508">
    <property type="entry name" value="MopB_CT_Fdh-Nap-like"/>
    <property type="match status" value="1"/>
</dbReference>
<dbReference type="EMBL" id="BAAART010000157">
    <property type="protein sequence ID" value="GAA2253823.1"/>
    <property type="molecule type" value="Genomic_DNA"/>
</dbReference>
<name>A0ABP5RCE8_9ACTN</name>
<keyword evidence="2" id="KW-0479">Metal-binding</keyword>
<dbReference type="InterPro" id="IPR006963">
    <property type="entry name" value="Mopterin_OxRdtase_4Fe-4S_dom"/>
</dbReference>
<evidence type="ECO:0000256" key="4">
    <source>
        <dbReference type="ARBA" id="ARBA00023014"/>
    </source>
</evidence>
<evidence type="ECO:0000256" key="2">
    <source>
        <dbReference type="ARBA" id="ARBA00022723"/>
    </source>
</evidence>
<dbReference type="Gene3D" id="2.20.25.90">
    <property type="entry name" value="ADC-like domains"/>
    <property type="match status" value="1"/>
</dbReference>
<dbReference type="SUPFAM" id="SSF50692">
    <property type="entry name" value="ADC-like"/>
    <property type="match status" value="1"/>
</dbReference>
<protein>
    <submittedName>
        <fullName evidence="7">Nitrate reductase</fullName>
    </submittedName>
</protein>
<dbReference type="Proteomes" id="UP001501474">
    <property type="component" value="Unassembled WGS sequence"/>
</dbReference>
<dbReference type="SUPFAM" id="SSF53706">
    <property type="entry name" value="Formate dehydrogenase/DMSO reductase, domains 1-3"/>
    <property type="match status" value="1"/>
</dbReference>
<dbReference type="Gene3D" id="3.40.50.740">
    <property type="match status" value="1"/>
</dbReference>
<feature type="domain" description="4Fe-4S Mo/W bis-MGD-type" evidence="6">
    <location>
        <begin position="42"/>
        <end position="98"/>
    </location>
</feature>
<keyword evidence="3" id="KW-0408">Iron</keyword>
<proteinExistence type="predicted"/>
<dbReference type="RefSeq" id="WP_234849309.1">
    <property type="nucleotide sequence ID" value="NZ_BAAART010000157.1"/>
</dbReference>
<feature type="region of interest" description="Disordered" evidence="5">
    <location>
        <begin position="761"/>
        <end position="790"/>
    </location>
</feature>
<evidence type="ECO:0000313" key="7">
    <source>
        <dbReference type="EMBL" id="GAA2253823.1"/>
    </source>
</evidence>
<dbReference type="InterPro" id="IPR050123">
    <property type="entry name" value="Prok_molybdopt-oxidoreductase"/>
</dbReference>
<evidence type="ECO:0000256" key="1">
    <source>
        <dbReference type="ARBA" id="ARBA00022485"/>
    </source>
</evidence>
<dbReference type="InterPro" id="IPR006655">
    <property type="entry name" value="Mopterin_OxRdtase_prok_CS"/>
</dbReference>
<reference evidence="8" key="1">
    <citation type="journal article" date="2019" name="Int. J. Syst. Evol. Microbiol.">
        <title>The Global Catalogue of Microorganisms (GCM) 10K type strain sequencing project: providing services to taxonomists for standard genome sequencing and annotation.</title>
        <authorList>
            <consortium name="The Broad Institute Genomics Platform"/>
            <consortium name="The Broad Institute Genome Sequencing Center for Infectious Disease"/>
            <person name="Wu L."/>
            <person name="Ma J."/>
        </authorList>
    </citation>
    <scope>NUCLEOTIDE SEQUENCE [LARGE SCALE GENOMIC DNA]</scope>
    <source>
        <strain evidence="8">JCM 3053</strain>
    </source>
</reference>
<keyword evidence="1" id="KW-0004">4Fe-4S</keyword>
<organism evidence="7 8">
    <name type="scientific">Streptomyces indiaensis</name>
    <dbReference type="NCBI Taxonomy" id="284033"/>
    <lineage>
        <taxon>Bacteria</taxon>
        <taxon>Bacillati</taxon>
        <taxon>Actinomycetota</taxon>
        <taxon>Actinomycetes</taxon>
        <taxon>Kitasatosporales</taxon>
        <taxon>Streptomycetaceae</taxon>
        <taxon>Streptomyces</taxon>
    </lineage>
</organism>